<dbReference type="RefSeq" id="WP_102227857.1">
    <property type="nucleotide sequence ID" value="NZ_PNFY01000022.1"/>
</dbReference>
<evidence type="ECO:0000256" key="1">
    <source>
        <dbReference type="SAM" id="SignalP"/>
    </source>
</evidence>
<dbReference type="STRING" id="84521.SAMN04487994_101617"/>
<dbReference type="EMBL" id="PNHE01000009">
    <property type="protein sequence ID" value="PMC58634.1"/>
    <property type="molecule type" value="Genomic_DNA"/>
</dbReference>
<protein>
    <submittedName>
        <fullName evidence="2">Uncharacterized protein</fullName>
    </submittedName>
</protein>
<keyword evidence="3" id="KW-1185">Reference proteome</keyword>
<feature type="signal peptide" evidence="1">
    <location>
        <begin position="1"/>
        <end position="22"/>
    </location>
</feature>
<dbReference type="PROSITE" id="PS51257">
    <property type="entry name" value="PROKAR_LIPOPROTEIN"/>
    <property type="match status" value="1"/>
</dbReference>
<proteinExistence type="predicted"/>
<dbReference type="OrthoDB" id="9757876at2"/>
<dbReference type="AlphaFoldDB" id="A0A2N6SNG7"/>
<keyword evidence="1" id="KW-0732">Signal</keyword>
<gene>
    <name evidence="2" type="ORF">CJ205_03370</name>
</gene>
<comment type="caution">
    <text evidence="2">The sequence shown here is derived from an EMBL/GenBank/DDBJ whole genome shotgun (WGS) entry which is preliminary data.</text>
</comment>
<sequence length="482" mass="55824">MKQKIILLSLLSTMILSGCSSISNILNKNIGEEAEVDFSQMSKKDMEEWALTNDLSRSIYDKFVSLKEVSATQDVTFTMGDSTSKKNLTSLEYYTEDGLQKAYFNEVILGDEQSFPREYYVETETNKGKVRYNHQEWQDVEQMGYRQPTYITVVKVLLDRMEESHATQEGNETKVEYHIDDAEYVKEMIPLFNPPIMISQEATGTIDVTSTINKEGFITDANVTVNIVDGPKESTYQTHLTFEPQLNDTLEAKLEQQPEPTPADKDNFVKIAEENHHLQTLETYDYTVHAAYGDKTHTQYYLLNLIDQTPVYGVTGPVEDKEIQDQDFMTDNYRYSFKEDQIEAKEHSLFNIYAHYVRQFKDIYKQLEYLEIDEEMEQPQRGYRKLYENDFEGFKQASKGMNSASLKKDGEAIYGIDYYIDQETFRLTNIIFWSIGEGEEEVSDIITLQFGMVNEVSPFAVGYNVDDQLWQEMKKVEGAPQE</sequence>
<dbReference type="Proteomes" id="UP000235682">
    <property type="component" value="Unassembled WGS sequence"/>
</dbReference>
<evidence type="ECO:0000313" key="3">
    <source>
        <dbReference type="Proteomes" id="UP000235682"/>
    </source>
</evidence>
<name>A0A2N6SNG7_9LACT</name>
<accession>A0A2N6SNG7</accession>
<reference evidence="2 3" key="1">
    <citation type="submission" date="2017-09" db="EMBL/GenBank/DDBJ databases">
        <title>Bacterial strain isolated from the female urinary microbiota.</title>
        <authorList>
            <person name="Thomas-White K."/>
            <person name="Kumar N."/>
            <person name="Forster S."/>
            <person name="Putonti C."/>
            <person name="Lawley T."/>
            <person name="Wolfe A.J."/>
        </authorList>
    </citation>
    <scope>NUCLEOTIDE SEQUENCE [LARGE SCALE GENOMIC DNA]</scope>
    <source>
        <strain evidence="2 3">UMB0852</strain>
    </source>
</reference>
<feature type="chain" id="PRO_5038618634" evidence="1">
    <location>
        <begin position="23"/>
        <end position="482"/>
    </location>
</feature>
<organism evidence="2 3">
    <name type="scientific">Dolosicoccus paucivorans</name>
    <dbReference type="NCBI Taxonomy" id="84521"/>
    <lineage>
        <taxon>Bacteria</taxon>
        <taxon>Bacillati</taxon>
        <taxon>Bacillota</taxon>
        <taxon>Bacilli</taxon>
        <taxon>Lactobacillales</taxon>
        <taxon>Aerococcaceae</taxon>
        <taxon>Dolosicoccus</taxon>
    </lineage>
</organism>
<evidence type="ECO:0000313" key="2">
    <source>
        <dbReference type="EMBL" id="PMC58634.1"/>
    </source>
</evidence>